<dbReference type="InterPro" id="IPR040256">
    <property type="entry name" value="At4g02000-like"/>
</dbReference>
<dbReference type="EMBL" id="CAMAPE010000018">
    <property type="protein sequence ID" value="CAH9085043.1"/>
    <property type="molecule type" value="Genomic_DNA"/>
</dbReference>
<evidence type="ECO:0000256" key="1">
    <source>
        <dbReference type="SAM" id="MobiDB-lite"/>
    </source>
</evidence>
<keyword evidence="4" id="KW-1185">Reference proteome</keyword>
<organism evidence="3 4">
    <name type="scientific">Cuscuta europaea</name>
    <name type="common">European dodder</name>
    <dbReference type="NCBI Taxonomy" id="41803"/>
    <lineage>
        <taxon>Eukaryota</taxon>
        <taxon>Viridiplantae</taxon>
        <taxon>Streptophyta</taxon>
        <taxon>Embryophyta</taxon>
        <taxon>Tracheophyta</taxon>
        <taxon>Spermatophyta</taxon>
        <taxon>Magnoliopsida</taxon>
        <taxon>eudicotyledons</taxon>
        <taxon>Gunneridae</taxon>
        <taxon>Pentapetalae</taxon>
        <taxon>asterids</taxon>
        <taxon>lamiids</taxon>
        <taxon>Solanales</taxon>
        <taxon>Convolvulaceae</taxon>
        <taxon>Cuscuteae</taxon>
        <taxon>Cuscuta</taxon>
        <taxon>Cuscuta subgen. Cuscuta</taxon>
    </lineage>
</organism>
<feature type="domain" description="DUF4283" evidence="2">
    <location>
        <begin position="81"/>
        <end position="160"/>
    </location>
</feature>
<dbReference type="AlphaFoldDB" id="A0A9P0Z182"/>
<feature type="compositionally biased region" description="Polar residues" evidence="1">
    <location>
        <begin position="1"/>
        <end position="11"/>
    </location>
</feature>
<dbReference type="PANTHER" id="PTHR31286">
    <property type="entry name" value="GLYCINE-RICH CELL WALL STRUCTURAL PROTEIN 1.8-LIKE"/>
    <property type="match status" value="1"/>
</dbReference>
<dbReference type="Pfam" id="PF14111">
    <property type="entry name" value="DUF4283"/>
    <property type="match status" value="1"/>
</dbReference>
<dbReference type="PANTHER" id="PTHR31286:SF168">
    <property type="entry name" value="DUF4283 DOMAIN-CONTAINING PROTEIN"/>
    <property type="match status" value="1"/>
</dbReference>
<evidence type="ECO:0000313" key="4">
    <source>
        <dbReference type="Proteomes" id="UP001152484"/>
    </source>
</evidence>
<evidence type="ECO:0000259" key="2">
    <source>
        <dbReference type="Pfam" id="PF14111"/>
    </source>
</evidence>
<comment type="caution">
    <text evidence="3">The sequence shown here is derived from an EMBL/GenBank/DDBJ whole genome shotgun (WGS) entry which is preliminary data.</text>
</comment>
<evidence type="ECO:0000313" key="3">
    <source>
        <dbReference type="EMBL" id="CAH9085043.1"/>
    </source>
</evidence>
<accession>A0A9P0Z182</accession>
<dbReference type="InterPro" id="IPR025558">
    <property type="entry name" value="DUF4283"/>
</dbReference>
<dbReference type="OrthoDB" id="1939300at2759"/>
<protein>
    <recommendedName>
        <fullName evidence="2">DUF4283 domain-containing protein</fullName>
    </recommendedName>
</protein>
<feature type="region of interest" description="Disordered" evidence="1">
    <location>
        <begin position="1"/>
        <end position="50"/>
    </location>
</feature>
<sequence length="281" mass="32036">MDLNPVTNETGKITPIDLPGQKSGKSDVGKINDSTLEDSPKPWKSLFKDNRDPTRGIKLKYVPPKGETLDSVDRALPSMIEMWGFCLVGHFTGAFPGLKAVHELKAIWGVKCRVTSHEKGWVIIKFQNEEDRAKVLHEGPYTVFGRLLMLKELSEDFTFEDAEFLKVPIWVKFQKLPMKLWNDVAMSEVESMVGVPITTDKVTQERTNNDYARVLIEVDISKPPPLSFPIRLPSRKVFKQYVLYETFPSFFFHCKEYGHHPFICKELAKRGDGESGDKGKM</sequence>
<feature type="compositionally biased region" description="Basic and acidic residues" evidence="1">
    <location>
        <begin position="38"/>
        <end position="50"/>
    </location>
</feature>
<reference evidence="3" key="1">
    <citation type="submission" date="2022-07" db="EMBL/GenBank/DDBJ databases">
        <authorList>
            <person name="Macas J."/>
            <person name="Novak P."/>
            <person name="Neumann P."/>
        </authorList>
    </citation>
    <scope>NUCLEOTIDE SEQUENCE</scope>
</reference>
<gene>
    <name evidence="3" type="ORF">CEURO_LOCUS9216</name>
</gene>
<name>A0A9P0Z182_CUSEU</name>
<proteinExistence type="predicted"/>
<dbReference type="Proteomes" id="UP001152484">
    <property type="component" value="Unassembled WGS sequence"/>
</dbReference>